<name>A0A3P1YW04_TANFO</name>
<protein>
    <recommendedName>
        <fullName evidence="4">Phage head morphogenesis domain-containing protein</fullName>
    </recommendedName>
</protein>
<evidence type="ECO:0008006" key="4">
    <source>
        <dbReference type="Google" id="ProtNLM"/>
    </source>
</evidence>
<dbReference type="EMBL" id="RQYN01000021">
    <property type="protein sequence ID" value="RRD75241.1"/>
    <property type="molecule type" value="Genomic_DNA"/>
</dbReference>
<reference evidence="2 3" key="1">
    <citation type="submission" date="2018-11" db="EMBL/GenBank/DDBJ databases">
        <title>Genomes From Bacteria Associated with the Canine Oral Cavity: a Test Case for Automated Genome-Based Taxonomic Assignment.</title>
        <authorList>
            <person name="Coil D.A."/>
            <person name="Jospin G."/>
            <person name="Darling A.E."/>
            <person name="Wallis C."/>
            <person name="Davis I.J."/>
            <person name="Harris S."/>
            <person name="Eisen J.A."/>
            <person name="Holcombe L.J."/>
            <person name="O'Flynn C."/>
        </authorList>
    </citation>
    <scope>NUCLEOTIDE SEQUENCE [LARGE SCALE GENOMIC DNA]</scope>
    <source>
        <strain evidence="2 3">OH1426_COT-023</strain>
    </source>
</reference>
<accession>A0A3P1YW04</accession>
<evidence type="ECO:0000256" key="1">
    <source>
        <dbReference type="SAM" id="MobiDB-lite"/>
    </source>
</evidence>
<organism evidence="2 3">
    <name type="scientific">Tannerella forsythia</name>
    <name type="common">Bacteroides forsythus</name>
    <dbReference type="NCBI Taxonomy" id="28112"/>
    <lineage>
        <taxon>Bacteria</taxon>
        <taxon>Pseudomonadati</taxon>
        <taxon>Bacteroidota</taxon>
        <taxon>Bacteroidia</taxon>
        <taxon>Bacteroidales</taxon>
        <taxon>Tannerellaceae</taxon>
        <taxon>Tannerella</taxon>
    </lineage>
</organism>
<dbReference type="RefSeq" id="WP_124789989.1">
    <property type="nucleotide sequence ID" value="NZ_RQYN01000021.1"/>
</dbReference>
<dbReference type="AlphaFoldDB" id="A0A3P1YW04"/>
<feature type="region of interest" description="Disordered" evidence="1">
    <location>
        <begin position="189"/>
        <end position="209"/>
    </location>
</feature>
<evidence type="ECO:0000313" key="2">
    <source>
        <dbReference type="EMBL" id="RRD75241.1"/>
    </source>
</evidence>
<gene>
    <name evidence="2" type="ORF">EII41_06935</name>
</gene>
<comment type="caution">
    <text evidence="2">The sequence shown here is derived from an EMBL/GenBank/DDBJ whole genome shotgun (WGS) entry which is preliminary data.</text>
</comment>
<sequence length="416" mass="47565">MDRYVKKAIRSLYRKHVDPKREADPALFDGILQNFNKAVDVSVNSKKHGGFAHELRTNNEVYSAFRSHRMGRDMAAKMLDEDGKLKSFTKFREDVKPIADHHVKQWLETEYNTAVRRAHLAEKWKTYEDDLDIFPNLRWIESWAVQKDKEHFDFRNTIAPVNDPFWDAHRPGDRWGCKCGLEQTDEETNIPVSAGGKGGDPSPGLEENPAKTKRLFSDKGPFFPSSCASCPFASMLQAAKETDLTAARKKDCYNCPAAKQVIEKAKRPETWNTIETKAGRVRVSSLHGKNEMQENVEIASHLANKHKHEIDLLAKSDENKNADAYNHTLQCKQEFKRNVAGTANSIDTAIRYGKDQADDIVLDIRSDIPEGALSNAIKKRVKRSSNVKSIWIIKGEFDRLYTREEILSEDFKIQWD</sequence>
<proteinExistence type="predicted"/>
<dbReference type="Proteomes" id="UP000279860">
    <property type="component" value="Unassembled WGS sequence"/>
</dbReference>
<evidence type="ECO:0000313" key="3">
    <source>
        <dbReference type="Proteomes" id="UP000279860"/>
    </source>
</evidence>